<geneLocation type="plasmid" evidence="4 5">
    <name>pBMC401</name>
</geneLocation>
<dbReference type="AlphaFoldDB" id="B1Z6W2"/>
<dbReference type="InterPro" id="IPR037238">
    <property type="entry name" value="YbiA-like_sf"/>
</dbReference>
<dbReference type="RefSeq" id="WP_012367421.1">
    <property type="nucleotide sequence ID" value="NC_010553.1"/>
</dbReference>
<dbReference type="KEGG" id="bac:BamMC406_6789"/>
<dbReference type="Proteomes" id="UP000001680">
    <property type="component" value="Plasmid pBMC401"/>
</dbReference>
<dbReference type="HOGENOM" id="CLU_084247_1_1_4"/>
<comment type="catalytic activity">
    <reaction evidence="1">
        <text>5-amino-6-(5-phospho-D-ribosylamino)uracil + H2O = 5,6-diaminouracil + D-ribose 5-phosphate</text>
        <dbReference type="Rhea" id="RHEA:55020"/>
        <dbReference type="ChEBI" id="CHEBI:15377"/>
        <dbReference type="ChEBI" id="CHEBI:46252"/>
        <dbReference type="ChEBI" id="CHEBI:58453"/>
        <dbReference type="ChEBI" id="CHEBI:78346"/>
    </reaction>
</comment>
<name>B1Z6W2_BURA4</name>
<protein>
    <recommendedName>
        <fullName evidence="3">NADAR domain-containing protein</fullName>
    </recommendedName>
</protein>
<dbReference type="OrthoDB" id="67297at2"/>
<organism evidence="4 5">
    <name type="scientific">Burkholderia ambifaria (strain MC40-6)</name>
    <dbReference type="NCBI Taxonomy" id="398577"/>
    <lineage>
        <taxon>Bacteria</taxon>
        <taxon>Pseudomonadati</taxon>
        <taxon>Pseudomonadota</taxon>
        <taxon>Betaproteobacteria</taxon>
        <taxon>Burkholderiales</taxon>
        <taxon>Burkholderiaceae</taxon>
        <taxon>Burkholderia</taxon>
        <taxon>Burkholderia cepacia complex</taxon>
    </lineage>
</organism>
<evidence type="ECO:0000313" key="4">
    <source>
        <dbReference type="EMBL" id="ACB69189.1"/>
    </source>
</evidence>
<sequence>MRRIGNITAFFGAADVLSNWHPCHFTYHEVAFTSTEQFMMYAKAMLFDDHDTASKILAASLPREQKRLGRAVRGFDNASWERCRESIMFVGCREKFRQNAELAAVLRDTGSSVLVEASPYDRIWGVGLGETDPRLADSSNWQGLNLLGKTLMRVRDVLFPQ</sequence>
<proteinExistence type="predicted"/>
<keyword evidence="4" id="KW-0614">Plasmid</keyword>
<dbReference type="InterPro" id="IPR012816">
    <property type="entry name" value="NADAR"/>
</dbReference>
<evidence type="ECO:0000256" key="2">
    <source>
        <dbReference type="ARBA" id="ARBA00000751"/>
    </source>
</evidence>
<dbReference type="EMBL" id="CP001028">
    <property type="protein sequence ID" value="ACB69189.1"/>
    <property type="molecule type" value="Genomic_DNA"/>
</dbReference>
<dbReference type="Gene3D" id="1.10.357.40">
    <property type="entry name" value="YbiA-like"/>
    <property type="match status" value="1"/>
</dbReference>
<evidence type="ECO:0000256" key="1">
    <source>
        <dbReference type="ARBA" id="ARBA00000022"/>
    </source>
</evidence>
<dbReference type="Pfam" id="PF08719">
    <property type="entry name" value="NADAR"/>
    <property type="match status" value="1"/>
</dbReference>
<dbReference type="CDD" id="cd15457">
    <property type="entry name" value="NADAR"/>
    <property type="match status" value="1"/>
</dbReference>
<comment type="catalytic activity">
    <reaction evidence="2">
        <text>2,5-diamino-6-hydroxy-4-(5-phosphoribosylamino)-pyrimidine + H2O = 2,5,6-triamino-4-hydroxypyrimidine + D-ribose 5-phosphate</text>
        <dbReference type="Rhea" id="RHEA:23436"/>
        <dbReference type="ChEBI" id="CHEBI:15377"/>
        <dbReference type="ChEBI" id="CHEBI:58614"/>
        <dbReference type="ChEBI" id="CHEBI:78346"/>
        <dbReference type="ChEBI" id="CHEBI:137796"/>
    </reaction>
</comment>
<dbReference type="SUPFAM" id="SSF143990">
    <property type="entry name" value="YbiA-like"/>
    <property type="match status" value="1"/>
</dbReference>
<evidence type="ECO:0000313" key="5">
    <source>
        <dbReference type="Proteomes" id="UP000001680"/>
    </source>
</evidence>
<feature type="domain" description="NADAR" evidence="3">
    <location>
        <begin position="14"/>
        <end position="158"/>
    </location>
</feature>
<evidence type="ECO:0000259" key="3">
    <source>
        <dbReference type="Pfam" id="PF08719"/>
    </source>
</evidence>
<reference evidence="5" key="1">
    <citation type="submission" date="2008-04" db="EMBL/GenBank/DDBJ databases">
        <title>Complete sequence of plasmid 1 of Burkholderia ambifaria MC40-6.</title>
        <authorList>
            <person name="Copeland A."/>
            <person name="Lucas S."/>
            <person name="Lapidus A."/>
            <person name="Glavina del Rio T."/>
            <person name="Dalin E."/>
            <person name="Tice H."/>
            <person name="Pitluck S."/>
            <person name="Chain P."/>
            <person name="Malfatti S."/>
            <person name="Shin M."/>
            <person name="Vergez L."/>
            <person name="Lang D."/>
            <person name="Schmutz J."/>
            <person name="Larimer F."/>
            <person name="Land M."/>
            <person name="Hauser L."/>
            <person name="Kyrpides N."/>
            <person name="Lykidis A."/>
            <person name="Ramette A."/>
            <person name="Konstantinidis K."/>
            <person name="Tiedje J."/>
            <person name="Richardson P."/>
        </authorList>
    </citation>
    <scope>NUCLEOTIDE SEQUENCE [LARGE SCALE GENOMIC DNA]</scope>
    <source>
        <strain evidence="5">MC40-6</strain>
        <plasmid evidence="5">Plasmid pBMC401</plasmid>
    </source>
</reference>
<gene>
    <name evidence="4" type="ordered locus">BamMC406_6789</name>
</gene>
<dbReference type="NCBIfam" id="TIGR02464">
    <property type="entry name" value="ribofla_fusion"/>
    <property type="match status" value="1"/>
</dbReference>
<accession>B1Z6W2</accession>